<evidence type="ECO:0000313" key="2">
    <source>
        <dbReference type="EnsemblPlants" id="AET7Gv20213400.3"/>
    </source>
</evidence>
<keyword evidence="1" id="KW-0812">Transmembrane</keyword>
<reference evidence="2" key="3">
    <citation type="journal article" date="2017" name="Nature">
        <title>Genome sequence of the progenitor of the wheat D genome Aegilops tauschii.</title>
        <authorList>
            <person name="Luo M.C."/>
            <person name="Gu Y.Q."/>
            <person name="Puiu D."/>
            <person name="Wang H."/>
            <person name="Twardziok S.O."/>
            <person name="Deal K.R."/>
            <person name="Huo N."/>
            <person name="Zhu T."/>
            <person name="Wang L."/>
            <person name="Wang Y."/>
            <person name="McGuire P.E."/>
            <person name="Liu S."/>
            <person name="Long H."/>
            <person name="Ramasamy R.K."/>
            <person name="Rodriguez J.C."/>
            <person name="Van S.L."/>
            <person name="Yuan L."/>
            <person name="Wang Z."/>
            <person name="Xia Z."/>
            <person name="Xiao L."/>
            <person name="Anderson O.D."/>
            <person name="Ouyang S."/>
            <person name="Liang Y."/>
            <person name="Zimin A.V."/>
            <person name="Pertea G."/>
            <person name="Qi P."/>
            <person name="Bennetzen J.L."/>
            <person name="Dai X."/>
            <person name="Dawson M.W."/>
            <person name="Muller H.G."/>
            <person name="Kugler K."/>
            <person name="Rivarola-Duarte L."/>
            <person name="Spannagl M."/>
            <person name="Mayer K.F.X."/>
            <person name="Lu F.H."/>
            <person name="Bevan M.W."/>
            <person name="Leroy P."/>
            <person name="Li P."/>
            <person name="You F.M."/>
            <person name="Sun Q."/>
            <person name="Liu Z."/>
            <person name="Lyons E."/>
            <person name="Wicker T."/>
            <person name="Salzberg S.L."/>
            <person name="Devos K.M."/>
            <person name="Dvorak J."/>
        </authorList>
    </citation>
    <scope>NUCLEOTIDE SEQUENCE [LARGE SCALE GENOMIC DNA]</scope>
    <source>
        <strain evidence="2">cv. AL8/78</strain>
    </source>
</reference>
<protein>
    <submittedName>
        <fullName evidence="2">Uncharacterized protein</fullName>
    </submittedName>
</protein>
<evidence type="ECO:0000256" key="1">
    <source>
        <dbReference type="SAM" id="Phobius"/>
    </source>
</evidence>
<keyword evidence="3" id="KW-1185">Reference proteome</keyword>
<evidence type="ECO:0000313" key="3">
    <source>
        <dbReference type="Proteomes" id="UP000015105"/>
    </source>
</evidence>
<keyword evidence="1" id="KW-1133">Transmembrane helix</keyword>
<dbReference type="EnsemblPlants" id="AET7Gv20213400.5">
    <property type="protein sequence ID" value="AET7Gv20213400.5"/>
    <property type="gene ID" value="AET7Gv20213400"/>
</dbReference>
<dbReference type="EnsemblPlants" id="AET7Gv20213400.3">
    <property type="protein sequence ID" value="AET7Gv20213400.3"/>
    <property type="gene ID" value="AET7Gv20213400"/>
</dbReference>
<accession>A0A453QKI4</accession>
<reference evidence="2" key="4">
    <citation type="submission" date="2019-03" db="UniProtKB">
        <authorList>
            <consortium name="EnsemblPlants"/>
        </authorList>
    </citation>
    <scope>IDENTIFICATION</scope>
</reference>
<feature type="transmembrane region" description="Helical" evidence="1">
    <location>
        <begin position="12"/>
        <end position="31"/>
    </location>
</feature>
<proteinExistence type="predicted"/>
<dbReference type="Gramene" id="AET7Gv20213400.3">
    <property type="protein sequence ID" value="AET7Gv20213400.3"/>
    <property type="gene ID" value="AET7Gv20213400"/>
</dbReference>
<feature type="transmembrane region" description="Helical" evidence="1">
    <location>
        <begin position="37"/>
        <end position="59"/>
    </location>
</feature>
<reference evidence="3" key="2">
    <citation type="journal article" date="2017" name="Nat. Plants">
        <title>The Aegilops tauschii genome reveals multiple impacts of transposons.</title>
        <authorList>
            <person name="Zhao G."/>
            <person name="Zou C."/>
            <person name="Li K."/>
            <person name="Wang K."/>
            <person name="Li T."/>
            <person name="Gao L."/>
            <person name="Zhang X."/>
            <person name="Wang H."/>
            <person name="Yang Z."/>
            <person name="Liu X."/>
            <person name="Jiang W."/>
            <person name="Mao L."/>
            <person name="Kong X."/>
            <person name="Jiao Y."/>
            <person name="Jia J."/>
        </authorList>
    </citation>
    <scope>NUCLEOTIDE SEQUENCE [LARGE SCALE GENOMIC DNA]</scope>
    <source>
        <strain evidence="3">cv. AL8/78</strain>
    </source>
</reference>
<sequence length="104" mass="11742">MSFILCMFRKLHVILVLSSMVLCLIVTTVGSDLDTTITVLCLIATSIRLLLLLFGKYRLCSIDFQPFRRKSLAFGFVSSFFLGGSRNELVMNLISWAFSLLLLQ</sequence>
<keyword evidence="1" id="KW-0472">Membrane</keyword>
<dbReference type="Gramene" id="AET7Gv20213400.5">
    <property type="protein sequence ID" value="AET7Gv20213400.5"/>
    <property type="gene ID" value="AET7Gv20213400"/>
</dbReference>
<dbReference type="AlphaFoldDB" id="A0A453QKI4"/>
<name>A0A453QKI4_AEGTS</name>
<dbReference type="Proteomes" id="UP000015105">
    <property type="component" value="Chromosome 7D"/>
</dbReference>
<organism evidence="2 3">
    <name type="scientific">Aegilops tauschii subsp. strangulata</name>
    <name type="common">Goatgrass</name>
    <dbReference type="NCBI Taxonomy" id="200361"/>
    <lineage>
        <taxon>Eukaryota</taxon>
        <taxon>Viridiplantae</taxon>
        <taxon>Streptophyta</taxon>
        <taxon>Embryophyta</taxon>
        <taxon>Tracheophyta</taxon>
        <taxon>Spermatophyta</taxon>
        <taxon>Magnoliopsida</taxon>
        <taxon>Liliopsida</taxon>
        <taxon>Poales</taxon>
        <taxon>Poaceae</taxon>
        <taxon>BOP clade</taxon>
        <taxon>Pooideae</taxon>
        <taxon>Triticodae</taxon>
        <taxon>Triticeae</taxon>
        <taxon>Triticinae</taxon>
        <taxon>Aegilops</taxon>
    </lineage>
</organism>
<reference evidence="3" key="1">
    <citation type="journal article" date="2014" name="Science">
        <title>Ancient hybridizations among the ancestral genomes of bread wheat.</title>
        <authorList>
            <consortium name="International Wheat Genome Sequencing Consortium,"/>
            <person name="Marcussen T."/>
            <person name="Sandve S.R."/>
            <person name="Heier L."/>
            <person name="Spannagl M."/>
            <person name="Pfeifer M."/>
            <person name="Jakobsen K.S."/>
            <person name="Wulff B.B."/>
            <person name="Steuernagel B."/>
            <person name="Mayer K.F."/>
            <person name="Olsen O.A."/>
        </authorList>
    </citation>
    <scope>NUCLEOTIDE SEQUENCE [LARGE SCALE GENOMIC DNA]</scope>
    <source>
        <strain evidence="3">cv. AL8/78</strain>
    </source>
</reference>
<reference evidence="2" key="5">
    <citation type="journal article" date="2021" name="G3 (Bethesda)">
        <title>Aegilops tauschii genome assembly Aet v5.0 features greater sequence contiguity and improved annotation.</title>
        <authorList>
            <person name="Wang L."/>
            <person name="Zhu T."/>
            <person name="Rodriguez J.C."/>
            <person name="Deal K.R."/>
            <person name="Dubcovsky J."/>
            <person name="McGuire P.E."/>
            <person name="Lux T."/>
            <person name="Spannagl M."/>
            <person name="Mayer K.F.X."/>
            <person name="Baldrich P."/>
            <person name="Meyers B.C."/>
            <person name="Huo N."/>
            <person name="Gu Y.Q."/>
            <person name="Zhou H."/>
            <person name="Devos K.M."/>
            <person name="Bennetzen J.L."/>
            <person name="Unver T."/>
            <person name="Budak H."/>
            <person name="Gulick P.J."/>
            <person name="Galiba G."/>
            <person name="Kalapos B."/>
            <person name="Nelson D.R."/>
            <person name="Li P."/>
            <person name="You F.M."/>
            <person name="Luo M.C."/>
            <person name="Dvorak J."/>
        </authorList>
    </citation>
    <scope>NUCLEOTIDE SEQUENCE [LARGE SCALE GENOMIC DNA]</scope>
    <source>
        <strain evidence="2">cv. AL8/78</strain>
    </source>
</reference>